<proteinExistence type="inferred from homology"/>
<keyword evidence="3" id="KW-0732">Signal</keyword>
<evidence type="ECO:0000256" key="3">
    <source>
        <dbReference type="SAM" id="SignalP"/>
    </source>
</evidence>
<dbReference type="InterPro" id="IPR050490">
    <property type="entry name" value="Bact_solute-bd_prot1"/>
</dbReference>
<evidence type="ECO:0000313" key="5">
    <source>
        <dbReference type="Proteomes" id="UP001165283"/>
    </source>
</evidence>
<dbReference type="Pfam" id="PF01547">
    <property type="entry name" value="SBP_bac_1"/>
    <property type="match status" value="1"/>
</dbReference>
<dbReference type="Proteomes" id="UP001165283">
    <property type="component" value="Unassembled WGS sequence"/>
</dbReference>
<keyword evidence="5" id="KW-1185">Reference proteome</keyword>
<dbReference type="EMBL" id="JAGSOV010000084">
    <property type="protein sequence ID" value="MCO1660488.1"/>
    <property type="molecule type" value="Genomic_DNA"/>
</dbReference>
<reference evidence="4" key="1">
    <citation type="submission" date="2021-04" db="EMBL/GenBank/DDBJ databases">
        <title>Pseudonocardia sp. nov., isolated from sandy soil of mangrove forest.</title>
        <authorList>
            <person name="Zan Z."/>
            <person name="Huang R."/>
            <person name="Liu W."/>
        </authorList>
    </citation>
    <scope>NUCLEOTIDE SEQUENCE</scope>
    <source>
        <strain evidence="4">S2-4</strain>
    </source>
</reference>
<name>A0ABT1ABV3_9PSEU</name>
<dbReference type="RefSeq" id="WP_252446004.1">
    <property type="nucleotide sequence ID" value="NZ_JAGSOV010000084.1"/>
</dbReference>
<organism evidence="4 5">
    <name type="scientific">Pseudonocardia humida</name>
    <dbReference type="NCBI Taxonomy" id="2800819"/>
    <lineage>
        <taxon>Bacteria</taxon>
        <taxon>Bacillati</taxon>
        <taxon>Actinomycetota</taxon>
        <taxon>Actinomycetes</taxon>
        <taxon>Pseudonocardiales</taxon>
        <taxon>Pseudonocardiaceae</taxon>
        <taxon>Pseudonocardia</taxon>
    </lineage>
</organism>
<accession>A0ABT1ABV3</accession>
<dbReference type="SUPFAM" id="SSF53850">
    <property type="entry name" value="Periplasmic binding protein-like II"/>
    <property type="match status" value="1"/>
</dbReference>
<evidence type="ECO:0000256" key="1">
    <source>
        <dbReference type="ARBA" id="ARBA00008520"/>
    </source>
</evidence>
<protein>
    <submittedName>
        <fullName evidence="4">Carbohydrate ABC transporter substrate-binding protein</fullName>
    </submittedName>
</protein>
<dbReference type="PROSITE" id="PS51257">
    <property type="entry name" value="PROKAR_LIPOPROTEIN"/>
    <property type="match status" value="1"/>
</dbReference>
<dbReference type="PANTHER" id="PTHR43649:SF29">
    <property type="entry name" value="OSMOPROTECTIVE COMPOUNDS-BINDING PROTEIN GGTB"/>
    <property type="match status" value="1"/>
</dbReference>
<evidence type="ECO:0000313" key="4">
    <source>
        <dbReference type="EMBL" id="MCO1660488.1"/>
    </source>
</evidence>
<dbReference type="InterPro" id="IPR006059">
    <property type="entry name" value="SBP"/>
</dbReference>
<gene>
    <name evidence="4" type="ORF">KDL28_36065</name>
</gene>
<comment type="similarity">
    <text evidence="1">Belongs to the bacterial solute-binding protein 1 family.</text>
</comment>
<dbReference type="PANTHER" id="PTHR43649">
    <property type="entry name" value="ARABINOSE-BINDING PROTEIN-RELATED"/>
    <property type="match status" value="1"/>
</dbReference>
<keyword evidence="2" id="KW-0813">Transport</keyword>
<dbReference type="Gene3D" id="3.40.190.10">
    <property type="entry name" value="Periplasmic binding protein-like II"/>
    <property type="match status" value="2"/>
</dbReference>
<feature type="signal peptide" evidence="3">
    <location>
        <begin position="1"/>
        <end position="20"/>
    </location>
</feature>
<evidence type="ECO:0000256" key="2">
    <source>
        <dbReference type="ARBA" id="ARBA00022448"/>
    </source>
</evidence>
<feature type="chain" id="PRO_5045764002" evidence="3">
    <location>
        <begin position="21"/>
        <end position="433"/>
    </location>
</feature>
<comment type="caution">
    <text evidence="4">The sequence shown here is derived from an EMBL/GenBank/DDBJ whole genome shotgun (WGS) entry which is preliminary data.</text>
</comment>
<sequence length="433" mass="46243">MRAFRIVPVATAAVVLAGCAAGTAPHSAPPGADVDLSGQTVEVAAVWADDEQASFERVLDEFERQTGAEVTYVSGGDELPTVLSTRLVGGAPPDVAIVSQPALVHSMAADGALVPLDAATDALITEQFGPVWKEWGTVEGTLYGFVFKATNKSTVWYDTEQLGEDFVPPADWDAFVDLLRTRSDLGGTPLSVGGADGWTLTDWFENVYLQTAGAQMYDKLAEHEIPWTDDSVRVAMETLGRAFQPQFMPGGRASALQTEFADSVVDVFGDDPKAEIVFEADFVAGVIAESTSATVGRDALFFPFPSIGDTSSVITGGDTVVALTDRPATAALVRFLASSQAAAIWVERGGFISPNREVALEGYPDETTRRIAEDLVNAQNPRFDMSDLMPTSLGATRGDGFWRAMQDYLADPARLPQILSDLEAEATAAYARR</sequence>